<proteinExistence type="predicted"/>
<dbReference type="AlphaFoldDB" id="A0A3R7WML3"/>
<reference evidence="1 2" key="1">
    <citation type="submission" date="2018-06" db="EMBL/GenBank/DDBJ databases">
        <title>Comparative genomics of downy mildews reveals potential adaptations to biotrophy.</title>
        <authorList>
            <person name="Fletcher K."/>
            <person name="Klosterman S.J."/>
            <person name="Derevnina L."/>
            <person name="Martin F."/>
            <person name="Koike S."/>
            <person name="Reyes Chin-Wo S."/>
            <person name="Mou B."/>
            <person name="Michelmore R."/>
        </authorList>
    </citation>
    <scope>NUCLEOTIDE SEQUENCE [LARGE SCALE GENOMIC DNA]</scope>
    <source>
        <strain evidence="1 2">R13</strain>
    </source>
</reference>
<dbReference type="EMBL" id="QKXF01000350">
    <property type="protein sequence ID" value="RQM12243.1"/>
    <property type="molecule type" value="Genomic_DNA"/>
</dbReference>
<organism evidence="1 2">
    <name type="scientific">Peronospora effusa</name>
    <dbReference type="NCBI Taxonomy" id="542832"/>
    <lineage>
        <taxon>Eukaryota</taxon>
        <taxon>Sar</taxon>
        <taxon>Stramenopiles</taxon>
        <taxon>Oomycota</taxon>
        <taxon>Peronosporomycetes</taxon>
        <taxon>Peronosporales</taxon>
        <taxon>Peronosporaceae</taxon>
        <taxon>Peronospora</taxon>
    </lineage>
</organism>
<gene>
    <name evidence="1" type="ORF">DD237_007696</name>
</gene>
<comment type="caution">
    <text evidence="1">The sequence shown here is derived from an EMBL/GenBank/DDBJ whole genome shotgun (WGS) entry which is preliminary data.</text>
</comment>
<sequence>MKTHLEEYKKCREKIKHEETNGRRVKTMIVTGFLHSFVLPQFCLHSPVSLRTALDYITIAIYLCIE</sequence>
<evidence type="ECO:0000313" key="1">
    <source>
        <dbReference type="EMBL" id="RQM12243.1"/>
    </source>
</evidence>
<name>A0A3R7WML3_9STRA</name>
<protein>
    <submittedName>
        <fullName evidence="1">Uncharacterized protein</fullName>
    </submittedName>
</protein>
<accession>A0A3R7WML3</accession>
<dbReference type="VEuPathDB" id="FungiDB:DD237_007696"/>
<evidence type="ECO:0000313" key="2">
    <source>
        <dbReference type="Proteomes" id="UP000286097"/>
    </source>
</evidence>
<dbReference type="Proteomes" id="UP000286097">
    <property type="component" value="Unassembled WGS sequence"/>
</dbReference>